<organism evidence="1 2">
    <name type="scientific">Persea americana</name>
    <name type="common">Avocado</name>
    <dbReference type="NCBI Taxonomy" id="3435"/>
    <lineage>
        <taxon>Eukaryota</taxon>
        <taxon>Viridiplantae</taxon>
        <taxon>Streptophyta</taxon>
        <taxon>Embryophyta</taxon>
        <taxon>Tracheophyta</taxon>
        <taxon>Spermatophyta</taxon>
        <taxon>Magnoliopsida</taxon>
        <taxon>Magnoliidae</taxon>
        <taxon>Laurales</taxon>
        <taxon>Lauraceae</taxon>
        <taxon>Persea</taxon>
    </lineage>
</organism>
<dbReference type="Proteomes" id="UP001234297">
    <property type="component" value="Chromosome 10"/>
</dbReference>
<gene>
    <name evidence="1" type="ORF">MRB53_030227</name>
</gene>
<name>A0ACC2KKP6_PERAE</name>
<protein>
    <submittedName>
        <fullName evidence="1">Uncharacterized protein</fullName>
    </submittedName>
</protein>
<reference evidence="1 2" key="1">
    <citation type="journal article" date="2022" name="Hortic Res">
        <title>A haplotype resolved chromosomal level avocado genome allows analysis of novel avocado genes.</title>
        <authorList>
            <person name="Nath O."/>
            <person name="Fletcher S.J."/>
            <person name="Hayward A."/>
            <person name="Shaw L.M."/>
            <person name="Masouleh A.K."/>
            <person name="Furtado A."/>
            <person name="Henry R.J."/>
            <person name="Mitter N."/>
        </authorList>
    </citation>
    <scope>NUCLEOTIDE SEQUENCE [LARGE SCALE GENOMIC DNA]</scope>
    <source>
        <strain evidence="2">cv. Hass</strain>
    </source>
</reference>
<dbReference type="EMBL" id="CM056818">
    <property type="protein sequence ID" value="KAJ8621698.1"/>
    <property type="molecule type" value="Genomic_DNA"/>
</dbReference>
<evidence type="ECO:0000313" key="1">
    <source>
        <dbReference type="EMBL" id="KAJ8621698.1"/>
    </source>
</evidence>
<evidence type="ECO:0000313" key="2">
    <source>
        <dbReference type="Proteomes" id="UP001234297"/>
    </source>
</evidence>
<keyword evidence="2" id="KW-1185">Reference proteome</keyword>
<sequence>MFARASTSLSRNWKRRRRWKNPTSKARFYHNPNKPLPHVVSCNISITTHAQRGELDAARQLFDQMPHRTVVSWNAMISAYTKWGRTQEALDVVSTMHRSGTKLNETTFSTLLSACSRGRSLNHGKQTHCLVLKSGFEDFELVGSSLLNCYASCLEIDDARRVFDVLHMRNRLLWSLMLVGYVQCNLMEDALGVFRRMPARDVVSWTALISGFSQSVGGCEKALEFFCSMRTSGEAEPNEFTLDSVVRACGRLAVLREGKMIHGLLIRYGFESDPSIGGALIELYCNCNVVQDAKRVYDGLVEPCLSTSNILIEGLIAMGRIEDAESVFSGMVELNTVSYNLMMKGYGQSSRVEDSRSLFGKMPQKTLVSSNTMISVYCRNGEFDEAWKLFEATKGEKDTVTWNCMISGFVQNQQPEAALKIYMHMHRSEVECSRSTFSTLFRACSSMGALQQGKSLNAHVIKTPFASNVYVGTSLVDMYAKCGSLTDAQASFNCIPSPNVAAWTALINGYAHHGLGIQVIPLFERMLEQGVEPNVITFVGLITACGRAGLVKEGMQFFHLMEKYSLVPTQEHYACVVDLLGRSGYLQEAEEFINRMPIEADSVVWGALLSACWFFMDLEVGERVAERMFGLDSKLMSTYVIMSNIYAGVGRWEEVLKVRKKLRGMEVKKDPGCSWIELKNNVHVFRVEDRSHPHCNEIYEVLQELMANACCSFEFDWALYSYQENDLFSLLRRSFIDT</sequence>
<accession>A0ACC2KKP6</accession>
<proteinExistence type="predicted"/>
<comment type="caution">
    <text evidence="1">The sequence shown here is derived from an EMBL/GenBank/DDBJ whole genome shotgun (WGS) entry which is preliminary data.</text>
</comment>